<keyword evidence="2" id="KW-0255">Endonuclease</keyword>
<keyword evidence="2" id="KW-0378">Hydrolase</keyword>
<dbReference type="Pfam" id="PF03372">
    <property type="entry name" value="Exo_endo_phos"/>
    <property type="match status" value="1"/>
</dbReference>
<accession>A0A6B2LZZ4</accession>
<proteinExistence type="predicted"/>
<organism evidence="2 3">
    <name type="scientific">Oceanipulchritudo coccoides</name>
    <dbReference type="NCBI Taxonomy" id="2706888"/>
    <lineage>
        <taxon>Bacteria</taxon>
        <taxon>Pseudomonadati</taxon>
        <taxon>Verrucomicrobiota</taxon>
        <taxon>Opitutia</taxon>
        <taxon>Puniceicoccales</taxon>
        <taxon>Oceanipulchritudinaceae</taxon>
        <taxon>Oceanipulchritudo</taxon>
    </lineage>
</organism>
<keyword evidence="2" id="KW-0540">Nuclease</keyword>
<dbReference type="GO" id="GO:0004519">
    <property type="term" value="F:endonuclease activity"/>
    <property type="evidence" value="ECO:0007669"/>
    <property type="project" value="UniProtKB-KW"/>
</dbReference>
<reference evidence="2 3" key="1">
    <citation type="submission" date="2020-02" db="EMBL/GenBank/DDBJ databases">
        <title>Albibacoteraceae fam. nov., the first described family within the subdivision 4 Verrucomicrobia.</title>
        <authorList>
            <person name="Xi F."/>
        </authorList>
    </citation>
    <scope>NUCLEOTIDE SEQUENCE [LARGE SCALE GENOMIC DNA]</scope>
    <source>
        <strain evidence="2 3">CK1056</strain>
    </source>
</reference>
<sequence length="287" mass="32229">MTWLSGLVSLCAESSVLRLGTWNVQNYLLQNRWEESRYRFEYPKPEADKAALREQLLEARPAILFLQEIGSEAMLGELREDLAIAGLDYPFSHFSALSDSRSGLAILSSIAPDEVLHLDPKSESGTCASLTRRGIQEVVFVFMEKRLRIFHVHLKSRYTSDNADPDSRIFRAAELAALKGILDQRLAISGKNETLLLLGDLNTPFESPLLDPIRENWEPVPLTDVQGQQWTYHYKKDAKFELLDGFWTTPASVKAFTPVGLFPSATDASVGSDHRLAVAGWRPLPQK</sequence>
<evidence type="ECO:0000259" key="1">
    <source>
        <dbReference type="Pfam" id="PF03372"/>
    </source>
</evidence>
<name>A0A6B2LZZ4_9BACT</name>
<dbReference type="AlphaFoldDB" id="A0A6B2LZZ4"/>
<comment type="caution">
    <text evidence="2">The sequence shown here is derived from an EMBL/GenBank/DDBJ whole genome shotgun (WGS) entry which is preliminary data.</text>
</comment>
<dbReference type="InterPro" id="IPR036691">
    <property type="entry name" value="Endo/exonu/phosph_ase_sf"/>
</dbReference>
<dbReference type="Proteomes" id="UP000478417">
    <property type="component" value="Unassembled WGS sequence"/>
</dbReference>
<evidence type="ECO:0000313" key="3">
    <source>
        <dbReference type="Proteomes" id="UP000478417"/>
    </source>
</evidence>
<evidence type="ECO:0000313" key="2">
    <source>
        <dbReference type="EMBL" id="NDV62281.1"/>
    </source>
</evidence>
<dbReference type="RefSeq" id="WP_163964038.1">
    <property type="nucleotide sequence ID" value="NZ_JAAGNX010000002.1"/>
</dbReference>
<dbReference type="EMBL" id="JAAGNX010000002">
    <property type="protein sequence ID" value="NDV62281.1"/>
    <property type="molecule type" value="Genomic_DNA"/>
</dbReference>
<keyword evidence="3" id="KW-1185">Reference proteome</keyword>
<dbReference type="GO" id="GO:0004527">
    <property type="term" value="F:exonuclease activity"/>
    <property type="evidence" value="ECO:0007669"/>
    <property type="project" value="UniProtKB-KW"/>
</dbReference>
<dbReference type="InterPro" id="IPR005135">
    <property type="entry name" value="Endo/exonuclease/phosphatase"/>
</dbReference>
<gene>
    <name evidence="2" type="ORF">G0Q06_07465</name>
</gene>
<dbReference type="Gene3D" id="3.60.10.10">
    <property type="entry name" value="Endonuclease/exonuclease/phosphatase"/>
    <property type="match status" value="1"/>
</dbReference>
<feature type="domain" description="Endonuclease/exonuclease/phosphatase" evidence="1">
    <location>
        <begin position="20"/>
        <end position="274"/>
    </location>
</feature>
<keyword evidence="2" id="KW-0269">Exonuclease</keyword>
<protein>
    <submittedName>
        <fullName evidence="2">Endonuclease/exonuclease/phosphatase family protein</fullName>
    </submittedName>
</protein>
<dbReference type="SUPFAM" id="SSF56219">
    <property type="entry name" value="DNase I-like"/>
    <property type="match status" value="1"/>
</dbReference>